<evidence type="ECO:0000313" key="1">
    <source>
        <dbReference type="EMBL" id="CAB5000318.1"/>
    </source>
</evidence>
<dbReference type="EMBL" id="CAFBOV010000140">
    <property type="protein sequence ID" value="CAB5000318.1"/>
    <property type="molecule type" value="Genomic_DNA"/>
</dbReference>
<protein>
    <submittedName>
        <fullName evidence="1">Unannotated protein</fullName>
    </submittedName>
</protein>
<accession>A0A6J7P5T2</accession>
<reference evidence="1" key="1">
    <citation type="submission" date="2020-05" db="EMBL/GenBank/DDBJ databases">
        <authorList>
            <person name="Chiriac C."/>
            <person name="Salcher M."/>
            <person name="Ghai R."/>
            <person name="Kavagutti S V."/>
        </authorList>
    </citation>
    <scope>NUCLEOTIDE SEQUENCE</scope>
</reference>
<dbReference type="AlphaFoldDB" id="A0A6J7P5T2"/>
<gene>
    <name evidence="1" type="ORF">UFOPK4020_00777</name>
</gene>
<proteinExistence type="predicted"/>
<name>A0A6J7P5T2_9ZZZZ</name>
<sequence length="49" mass="5410">MLRISEFQKMRALSGRLSIEQMNVLALPGLAIANSLEGSPLRTPNRTID</sequence>
<organism evidence="1">
    <name type="scientific">freshwater metagenome</name>
    <dbReference type="NCBI Taxonomy" id="449393"/>
    <lineage>
        <taxon>unclassified sequences</taxon>
        <taxon>metagenomes</taxon>
        <taxon>ecological metagenomes</taxon>
    </lineage>
</organism>